<sequence length="302" mass="34033">MAKGIIFDIKRYAIHDGPGIRTTIFLKGCPLRCQWCQNPEGQETNPEIILHSSKCAKECNECVSVCPQDAVSKNGNSIEIDKAKCDLCAKCEDVCVYEALEVVGREVTVQEVLAEIEKDRIFFDESGGGITFSGGEPLMHVDFLEAILKEIGKKNIHVTLDTSGYVSFEDLGRICDKVDLFLYDLKIMDDEKHEKYTRVSNKVILENLRKLTEQGNSVAVRIPLISGINDNNQSIHMFVDFLQGLKSVKQINLLSYHRWGCEKYKRLRKEGSPITFQSPSDERIEDIKKIFTDSGFSVKKGG</sequence>
<evidence type="ECO:0008006" key="12">
    <source>
        <dbReference type="Google" id="ProtNLM"/>
    </source>
</evidence>
<dbReference type="GO" id="GO:0046872">
    <property type="term" value="F:metal ion binding"/>
    <property type="evidence" value="ECO:0007669"/>
    <property type="project" value="UniProtKB-KW"/>
</dbReference>
<dbReference type="Pfam" id="PF04055">
    <property type="entry name" value="Radical_SAM"/>
    <property type="match status" value="1"/>
</dbReference>
<dbReference type="InterPro" id="IPR017896">
    <property type="entry name" value="4Fe4S_Fe-S-bd"/>
</dbReference>
<name>A0A0F9QV02_9ZZZZ</name>
<keyword evidence="6" id="KW-0560">Oxidoreductase</keyword>
<dbReference type="InterPro" id="IPR040074">
    <property type="entry name" value="BssD/PflA/YjjW"/>
</dbReference>
<dbReference type="GO" id="GO:0051539">
    <property type="term" value="F:4 iron, 4 sulfur cluster binding"/>
    <property type="evidence" value="ECO:0007669"/>
    <property type="project" value="UniProtKB-KW"/>
</dbReference>
<comment type="similarity">
    <text evidence="2">Belongs to the organic radical-activating enzymes family.</text>
</comment>
<dbReference type="PROSITE" id="PS01087">
    <property type="entry name" value="RADICAL_ACTIVATING"/>
    <property type="match status" value="1"/>
</dbReference>
<reference evidence="11" key="1">
    <citation type="journal article" date="2015" name="Nature">
        <title>Complex archaea that bridge the gap between prokaryotes and eukaryotes.</title>
        <authorList>
            <person name="Spang A."/>
            <person name="Saw J.H."/>
            <person name="Jorgensen S.L."/>
            <person name="Zaremba-Niedzwiedzka K."/>
            <person name="Martijn J."/>
            <person name="Lind A.E."/>
            <person name="van Eijk R."/>
            <person name="Schleper C."/>
            <person name="Guy L."/>
            <person name="Ettema T.J."/>
        </authorList>
    </citation>
    <scope>NUCLEOTIDE SEQUENCE</scope>
</reference>
<feature type="domain" description="4Fe-4S ferredoxin-type" evidence="9">
    <location>
        <begin position="77"/>
        <end position="105"/>
    </location>
</feature>
<proteinExistence type="inferred from homology"/>
<keyword evidence="3" id="KW-0004">4Fe-4S</keyword>
<dbReference type="AlphaFoldDB" id="A0A0F9QV02"/>
<evidence type="ECO:0000256" key="4">
    <source>
        <dbReference type="ARBA" id="ARBA00022691"/>
    </source>
</evidence>
<dbReference type="InterPro" id="IPR007197">
    <property type="entry name" value="rSAM"/>
</dbReference>
<dbReference type="CDD" id="cd01335">
    <property type="entry name" value="Radical_SAM"/>
    <property type="match status" value="1"/>
</dbReference>
<dbReference type="SUPFAM" id="SSF54862">
    <property type="entry name" value="4Fe-4S ferredoxins"/>
    <property type="match status" value="1"/>
</dbReference>
<evidence type="ECO:0000256" key="6">
    <source>
        <dbReference type="ARBA" id="ARBA00023002"/>
    </source>
</evidence>
<dbReference type="EMBL" id="LAZR01001237">
    <property type="protein sequence ID" value="KKN48130.1"/>
    <property type="molecule type" value="Genomic_DNA"/>
</dbReference>
<dbReference type="SFLD" id="SFLDG01118">
    <property type="entry name" value="activating_enzymes__group_2"/>
    <property type="match status" value="1"/>
</dbReference>
<evidence type="ECO:0000256" key="8">
    <source>
        <dbReference type="ARBA" id="ARBA00023014"/>
    </source>
</evidence>
<evidence type="ECO:0000256" key="2">
    <source>
        <dbReference type="ARBA" id="ARBA00009777"/>
    </source>
</evidence>
<dbReference type="PROSITE" id="PS51379">
    <property type="entry name" value="4FE4S_FER_2"/>
    <property type="match status" value="2"/>
</dbReference>
<dbReference type="GO" id="GO:0016491">
    <property type="term" value="F:oxidoreductase activity"/>
    <property type="evidence" value="ECO:0007669"/>
    <property type="project" value="UniProtKB-KW"/>
</dbReference>
<dbReference type="InterPro" id="IPR013785">
    <property type="entry name" value="Aldolase_TIM"/>
</dbReference>
<evidence type="ECO:0000313" key="11">
    <source>
        <dbReference type="EMBL" id="KKN48130.1"/>
    </source>
</evidence>
<dbReference type="InterPro" id="IPR001989">
    <property type="entry name" value="Radical_activat_CS"/>
</dbReference>
<dbReference type="SFLD" id="SFLDS00029">
    <property type="entry name" value="Radical_SAM"/>
    <property type="match status" value="1"/>
</dbReference>
<evidence type="ECO:0000256" key="7">
    <source>
        <dbReference type="ARBA" id="ARBA00023004"/>
    </source>
</evidence>
<dbReference type="InterPro" id="IPR034457">
    <property type="entry name" value="Organic_radical-activating"/>
</dbReference>
<feature type="domain" description="Radical SAM core" evidence="10">
    <location>
        <begin position="15"/>
        <end position="297"/>
    </location>
</feature>
<comment type="caution">
    <text evidence="11">The sequence shown here is derived from an EMBL/GenBank/DDBJ whole genome shotgun (WGS) entry which is preliminary data.</text>
</comment>
<dbReference type="PANTHER" id="PTHR30352">
    <property type="entry name" value="PYRUVATE FORMATE-LYASE-ACTIVATING ENZYME"/>
    <property type="match status" value="1"/>
</dbReference>
<evidence type="ECO:0000256" key="1">
    <source>
        <dbReference type="ARBA" id="ARBA00001966"/>
    </source>
</evidence>
<keyword evidence="8" id="KW-0411">Iron-sulfur</keyword>
<protein>
    <recommendedName>
        <fullName evidence="12">Radical SAM core domain-containing protein</fullName>
    </recommendedName>
</protein>
<feature type="domain" description="4Fe-4S ferredoxin-type" evidence="9">
    <location>
        <begin position="46"/>
        <end position="76"/>
    </location>
</feature>
<accession>A0A0F9QV02</accession>
<dbReference type="SFLD" id="SFLDG01066">
    <property type="entry name" value="organic_radical-activating_enz"/>
    <property type="match status" value="1"/>
</dbReference>
<gene>
    <name evidence="11" type="ORF">LCGC14_0656070</name>
</gene>
<dbReference type="NCBIfam" id="TIGR02494">
    <property type="entry name" value="PFLE_PFLC"/>
    <property type="match status" value="1"/>
</dbReference>
<evidence type="ECO:0000256" key="3">
    <source>
        <dbReference type="ARBA" id="ARBA00022485"/>
    </source>
</evidence>
<evidence type="ECO:0000259" key="9">
    <source>
        <dbReference type="PROSITE" id="PS51379"/>
    </source>
</evidence>
<dbReference type="Gene3D" id="3.20.20.70">
    <property type="entry name" value="Aldolase class I"/>
    <property type="match status" value="1"/>
</dbReference>
<dbReference type="PANTHER" id="PTHR30352:SF4">
    <property type="entry name" value="PYRUVATE FORMATE-LYASE 2-ACTIVATING ENZYME"/>
    <property type="match status" value="1"/>
</dbReference>
<dbReference type="InterPro" id="IPR058240">
    <property type="entry name" value="rSAM_sf"/>
</dbReference>
<dbReference type="InterPro" id="IPR012839">
    <property type="entry name" value="Organic_radical_activase"/>
</dbReference>
<organism evidence="11">
    <name type="scientific">marine sediment metagenome</name>
    <dbReference type="NCBI Taxonomy" id="412755"/>
    <lineage>
        <taxon>unclassified sequences</taxon>
        <taxon>metagenomes</taxon>
        <taxon>ecological metagenomes</taxon>
    </lineage>
</organism>
<comment type="cofactor">
    <cofactor evidence="1">
        <name>[4Fe-4S] cluster</name>
        <dbReference type="ChEBI" id="CHEBI:49883"/>
    </cofactor>
</comment>
<evidence type="ECO:0000259" key="10">
    <source>
        <dbReference type="PROSITE" id="PS51918"/>
    </source>
</evidence>
<keyword evidence="7" id="KW-0408">Iron</keyword>
<keyword evidence="5" id="KW-0479">Metal-binding</keyword>
<dbReference type="SUPFAM" id="SSF102114">
    <property type="entry name" value="Radical SAM enzymes"/>
    <property type="match status" value="1"/>
</dbReference>
<dbReference type="PIRSF" id="PIRSF000371">
    <property type="entry name" value="PFL_act_enz"/>
    <property type="match status" value="1"/>
</dbReference>
<keyword evidence="4" id="KW-0949">S-adenosyl-L-methionine</keyword>
<evidence type="ECO:0000256" key="5">
    <source>
        <dbReference type="ARBA" id="ARBA00022723"/>
    </source>
</evidence>
<dbReference type="PROSITE" id="PS51918">
    <property type="entry name" value="RADICAL_SAM"/>
    <property type="match status" value="1"/>
</dbReference>